<name>A0ABR6VYI8_9BACT</name>
<reference evidence="2 3" key="1">
    <citation type="journal article" date="2019" name="Int. J. Syst. Evol. Microbiol.">
        <title>Rufibacter sediminis sp. nov., isolated from freshwater lake sediment.</title>
        <authorList>
            <person name="Qu J.H."/>
            <person name="Zhang L.J."/>
            <person name="Fu Y.H."/>
            <person name="Li H.F."/>
        </authorList>
    </citation>
    <scope>NUCLEOTIDE SEQUENCE [LARGE SCALE GENOMIC DNA]</scope>
    <source>
        <strain evidence="2 3">H-1</strain>
    </source>
</reference>
<evidence type="ECO:0000313" key="3">
    <source>
        <dbReference type="Proteomes" id="UP000659698"/>
    </source>
</evidence>
<protein>
    <recommendedName>
        <fullName evidence="4">DUF3313 domain-containing protein</fullName>
    </recommendedName>
</protein>
<sequence>MKNLYYAILLIALFSSCVSSKKYSTFVNEKLKADFISKDSVQNKDWLIINTDKITQAENQYNQLKSSFIPAVLYWGWNSTIECTIDPSITASLIKNSIYHAADSLNLLEKAKGKQIVINLKQVPGKFLYENKGTAIIFLIAYSVSGQESISPASLGLMADFETKTGNTINMTGEVSIPNTEQPLNNIWKSSKKFTWAYLDEYKKQSERMGTELVLQLMQNL</sequence>
<evidence type="ECO:0008006" key="4">
    <source>
        <dbReference type="Google" id="ProtNLM"/>
    </source>
</evidence>
<comment type="caution">
    <text evidence="2">The sequence shown here is derived from an EMBL/GenBank/DDBJ whole genome shotgun (WGS) entry which is preliminary data.</text>
</comment>
<dbReference type="RefSeq" id="WP_186641382.1">
    <property type="nucleotide sequence ID" value="NZ_JACOAF010000044.1"/>
</dbReference>
<evidence type="ECO:0000313" key="2">
    <source>
        <dbReference type="EMBL" id="MBC3541957.1"/>
    </source>
</evidence>
<organism evidence="2 3">
    <name type="scientific">Rufibacter sediminis</name>
    <dbReference type="NCBI Taxonomy" id="2762756"/>
    <lineage>
        <taxon>Bacteria</taxon>
        <taxon>Pseudomonadati</taxon>
        <taxon>Bacteroidota</taxon>
        <taxon>Cytophagia</taxon>
        <taxon>Cytophagales</taxon>
        <taxon>Hymenobacteraceae</taxon>
        <taxon>Rufibacter</taxon>
    </lineage>
</organism>
<keyword evidence="1" id="KW-0732">Signal</keyword>
<evidence type="ECO:0000256" key="1">
    <source>
        <dbReference type="SAM" id="SignalP"/>
    </source>
</evidence>
<dbReference type="EMBL" id="JACOAF010000044">
    <property type="protein sequence ID" value="MBC3541957.1"/>
    <property type="molecule type" value="Genomic_DNA"/>
</dbReference>
<feature type="chain" id="PRO_5045915754" description="DUF3313 domain-containing protein" evidence="1">
    <location>
        <begin position="22"/>
        <end position="221"/>
    </location>
</feature>
<accession>A0ABR6VYI8</accession>
<proteinExistence type="predicted"/>
<feature type="signal peptide" evidence="1">
    <location>
        <begin position="1"/>
        <end position="21"/>
    </location>
</feature>
<gene>
    <name evidence="2" type="ORF">H7U12_19870</name>
</gene>
<keyword evidence="3" id="KW-1185">Reference proteome</keyword>
<dbReference type="Proteomes" id="UP000659698">
    <property type="component" value="Unassembled WGS sequence"/>
</dbReference>
<dbReference type="PROSITE" id="PS51257">
    <property type="entry name" value="PROKAR_LIPOPROTEIN"/>
    <property type="match status" value="1"/>
</dbReference>